<dbReference type="Proteomes" id="UP000824120">
    <property type="component" value="Chromosome 3"/>
</dbReference>
<proteinExistence type="predicted"/>
<gene>
    <name evidence="2" type="ORF">H5410_015468</name>
</gene>
<feature type="region of interest" description="Disordered" evidence="1">
    <location>
        <begin position="37"/>
        <end position="61"/>
    </location>
</feature>
<accession>A0A9J5ZUH3</accession>
<reference evidence="2 3" key="1">
    <citation type="submission" date="2020-09" db="EMBL/GenBank/DDBJ databases">
        <title>De no assembly of potato wild relative species, Solanum commersonii.</title>
        <authorList>
            <person name="Cho K."/>
        </authorList>
    </citation>
    <scope>NUCLEOTIDE SEQUENCE [LARGE SCALE GENOMIC DNA]</scope>
    <source>
        <strain evidence="2">LZ3.2</strain>
        <tissue evidence="2">Leaf</tissue>
    </source>
</reference>
<evidence type="ECO:0000313" key="3">
    <source>
        <dbReference type="Proteomes" id="UP000824120"/>
    </source>
</evidence>
<evidence type="ECO:0000256" key="1">
    <source>
        <dbReference type="SAM" id="MobiDB-lite"/>
    </source>
</evidence>
<comment type="caution">
    <text evidence="2">The sequence shown here is derived from an EMBL/GenBank/DDBJ whole genome shotgun (WGS) entry which is preliminary data.</text>
</comment>
<protein>
    <recommendedName>
        <fullName evidence="4">Polyprotein protein</fullName>
    </recommendedName>
</protein>
<feature type="compositionally biased region" description="Polar residues" evidence="1">
    <location>
        <begin position="47"/>
        <end position="61"/>
    </location>
</feature>
<sequence>MELCRRTGVPWDDVRYIEFTPSFSTNIRRIEAEYTQEEFDRRRATPVDTSPKAQGASTSSQPAKITQVMILKMGHLAHSIDVRATRLEVVMLWMIEAAILAVLSPLWTSIDTLAMRVEACESRQEETSVSTKFTSLLEVVDDVDAPETSEIPLATTEDVHRDDMKVDESEAEIDKE</sequence>
<feature type="compositionally biased region" description="Basic and acidic residues" evidence="1">
    <location>
        <begin position="157"/>
        <end position="176"/>
    </location>
</feature>
<dbReference type="EMBL" id="JACXVP010000003">
    <property type="protein sequence ID" value="KAG5615644.1"/>
    <property type="molecule type" value="Genomic_DNA"/>
</dbReference>
<evidence type="ECO:0000313" key="2">
    <source>
        <dbReference type="EMBL" id="KAG5615644.1"/>
    </source>
</evidence>
<evidence type="ECO:0008006" key="4">
    <source>
        <dbReference type="Google" id="ProtNLM"/>
    </source>
</evidence>
<name>A0A9J5ZUH3_SOLCO</name>
<keyword evidence="3" id="KW-1185">Reference proteome</keyword>
<organism evidence="2 3">
    <name type="scientific">Solanum commersonii</name>
    <name type="common">Commerson's wild potato</name>
    <name type="synonym">Commerson's nightshade</name>
    <dbReference type="NCBI Taxonomy" id="4109"/>
    <lineage>
        <taxon>Eukaryota</taxon>
        <taxon>Viridiplantae</taxon>
        <taxon>Streptophyta</taxon>
        <taxon>Embryophyta</taxon>
        <taxon>Tracheophyta</taxon>
        <taxon>Spermatophyta</taxon>
        <taxon>Magnoliopsida</taxon>
        <taxon>eudicotyledons</taxon>
        <taxon>Gunneridae</taxon>
        <taxon>Pentapetalae</taxon>
        <taxon>asterids</taxon>
        <taxon>lamiids</taxon>
        <taxon>Solanales</taxon>
        <taxon>Solanaceae</taxon>
        <taxon>Solanoideae</taxon>
        <taxon>Solaneae</taxon>
        <taxon>Solanum</taxon>
    </lineage>
</organism>
<feature type="region of interest" description="Disordered" evidence="1">
    <location>
        <begin position="147"/>
        <end position="176"/>
    </location>
</feature>
<dbReference type="AlphaFoldDB" id="A0A9J5ZUH3"/>